<accession>A0A418W4X6</accession>
<dbReference type="Proteomes" id="UP000283458">
    <property type="component" value="Unassembled WGS sequence"/>
</dbReference>
<proteinExistence type="predicted"/>
<dbReference type="EMBL" id="QYUL01000001">
    <property type="protein sequence ID" value="RJF85065.1"/>
    <property type="molecule type" value="Genomic_DNA"/>
</dbReference>
<reference evidence="1 2" key="1">
    <citation type="submission" date="2018-09" db="EMBL/GenBank/DDBJ databases">
        <authorList>
            <person name="Zhu H."/>
        </authorList>
    </citation>
    <scope>NUCLEOTIDE SEQUENCE [LARGE SCALE GENOMIC DNA]</scope>
    <source>
        <strain evidence="1 2">K2W22B-5</strain>
    </source>
</reference>
<evidence type="ECO:0000313" key="1">
    <source>
        <dbReference type="EMBL" id="RJF85065.1"/>
    </source>
</evidence>
<name>A0A418W4X6_9PROT</name>
<evidence type="ECO:0000313" key="2">
    <source>
        <dbReference type="Proteomes" id="UP000283458"/>
    </source>
</evidence>
<dbReference type="AlphaFoldDB" id="A0A418W4X6"/>
<comment type="caution">
    <text evidence="1">The sequence shown here is derived from an EMBL/GenBank/DDBJ whole genome shotgun (WGS) entry which is preliminary data.</text>
</comment>
<sequence length="78" mass="8460">MFAEQDALLRDHRSVTMEVRRALAGPSSQAQRLALADDLLTLIDRLQAAKAALGRTILRGSAARTAVSAYGRVNGIRR</sequence>
<organism evidence="1 2">
    <name type="scientific">Azospirillum cavernae</name>
    <dbReference type="NCBI Taxonomy" id="2320860"/>
    <lineage>
        <taxon>Bacteria</taxon>
        <taxon>Pseudomonadati</taxon>
        <taxon>Pseudomonadota</taxon>
        <taxon>Alphaproteobacteria</taxon>
        <taxon>Rhodospirillales</taxon>
        <taxon>Azospirillaceae</taxon>
        <taxon>Azospirillum</taxon>
    </lineage>
</organism>
<keyword evidence="2" id="KW-1185">Reference proteome</keyword>
<protein>
    <submittedName>
        <fullName evidence="1">Uncharacterized protein</fullName>
    </submittedName>
</protein>
<gene>
    <name evidence="1" type="ORF">D3877_00660</name>
</gene>